<gene>
    <name evidence="3" type="ORF">R2363_02085</name>
</gene>
<feature type="region of interest" description="Disordered" evidence="1">
    <location>
        <begin position="25"/>
        <end position="63"/>
    </location>
</feature>
<comment type="caution">
    <text evidence="3">The sequence shown here is derived from an EMBL/GenBank/DDBJ whole genome shotgun (WGS) entry which is preliminary data.</text>
</comment>
<feature type="signal peptide" evidence="2">
    <location>
        <begin position="1"/>
        <end position="23"/>
    </location>
</feature>
<evidence type="ECO:0000256" key="1">
    <source>
        <dbReference type="SAM" id="MobiDB-lite"/>
    </source>
</evidence>
<evidence type="ECO:0000313" key="4">
    <source>
        <dbReference type="Proteomes" id="UP001278571"/>
    </source>
</evidence>
<proteinExistence type="predicted"/>
<keyword evidence="2" id="KW-0732">Signal</keyword>
<organism evidence="3 4">
    <name type="scientific">Streptomyces roseolus</name>
    <dbReference type="NCBI Taxonomy" id="67358"/>
    <lineage>
        <taxon>Bacteria</taxon>
        <taxon>Bacillati</taxon>
        <taxon>Actinomycetota</taxon>
        <taxon>Actinomycetes</taxon>
        <taxon>Kitasatosporales</taxon>
        <taxon>Streptomycetaceae</taxon>
        <taxon>Streptomyces</taxon>
    </lineage>
</organism>
<feature type="chain" id="PRO_5046275189" description="DUF732 domain-containing protein" evidence="2">
    <location>
        <begin position="24"/>
        <end position="137"/>
    </location>
</feature>
<keyword evidence="4" id="KW-1185">Reference proteome</keyword>
<feature type="compositionally biased region" description="Low complexity" evidence="1">
    <location>
        <begin position="35"/>
        <end position="49"/>
    </location>
</feature>
<evidence type="ECO:0000256" key="2">
    <source>
        <dbReference type="SAM" id="SignalP"/>
    </source>
</evidence>
<name>A0ABU4JZP9_9ACTN</name>
<dbReference type="EMBL" id="JAWJZF010000162">
    <property type="protein sequence ID" value="MDX2290969.1"/>
    <property type="molecule type" value="Genomic_DNA"/>
</dbReference>
<evidence type="ECO:0008006" key="5">
    <source>
        <dbReference type="Google" id="ProtNLM"/>
    </source>
</evidence>
<reference evidence="3 4" key="1">
    <citation type="submission" date="2023-10" db="EMBL/GenBank/DDBJ databases">
        <authorList>
            <person name="Wang X.X."/>
        </authorList>
    </citation>
    <scope>NUCLEOTIDE SEQUENCE [LARGE SCALE GENOMIC DNA]</scope>
    <source>
        <strain evidence="3 4">NBRC 12816</strain>
    </source>
</reference>
<dbReference type="RefSeq" id="WP_319007557.1">
    <property type="nucleotide sequence ID" value="NZ_JAWJZF010000162.1"/>
</dbReference>
<dbReference type="Proteomes" id="UP001278571">
    <property type="component" value="Unassembled WGS sequence"/>
</dbReference>
<accession>A0ABU4JZP9</accession>
<evidence type="ECO:0000313" key="3">
    <source>
        <dbReference type="EMBL" id="MDX2290969.1"/>
    </source>
</evidence>
<sequence length="137" mass="14229">MRIKTISLIATTALALALTACSAADNPPATSTSKDGAQASTAAAPPAADDAPKSGLPPKPTGKKRTELLEALAVVAPDVVRFEEKAIDASRNQCSGLTSDRAAWLASQRFTYKDVTTDEAIGAAINQVLKDLKFCDV</sequence>
<dbReference type="PROSITE" id="PS51257">
    <property type="entry name" value="PROKAR_LIPOPROTEIN"/>
    <property type="match status" value="1"/>
</dbReference>
<protein>
    <recommendedName>
        <fullName evidence="5">DUF732 domain-containing protein</fullName>
    </recommendedName>
</protein>